<dbReference type="EMBL" id="AZFW01000037">
    <property type="protein sequence ID" value="KRM28060.1"/>
    <property type="molecule type" value="Genomic_DNA"/>
</dbReference>
<name>A0A0R1XN32_9LACO</name>
<feature type="domain" description="Transposase IS110-like N-terminal" evidence="1">
    <location>
        <begin position="9"/>
        <end position="156"/>
    </location>
</feature>
<organism evidence="3 4">
    <name type="scientific">Schleiferilactobacillus harbinensis DSM 16991</name>
    <dbReference type="NCBI Taxonomy" id="1122147"/>
    <lineage>
        <taxon>Bacteria</taxon>
        <taxon>Bacillati</taxon>
        <taxon>Bacillota</taxon>
        <taxon>Bacilli</taxon>
        <taxon>Lactobacillales</taxon>
        <taxon>Lactobacillaceae</taxon>
        <taxon>Schleiferilactobacillus</taxon>
    </lineage>
</organism>
<dbReference type="eggNOG" id="COG3547">
    <property type="taxonomic scope" value="Bacteria"/>
</dbReference>
<dbReference type="PANTHER" id="PTHR33055:SF13">
    <property type="entry name" value="TRANSPOSASE"/>
    <property type="match status" value="1"/>
</dbReference>
<dbReference type="NCBIfam" id="NF033542">
    <property type="entry name" value="transpos_IS110"/>
    <property type="match status" value="1"/>
</dbReference>
<protein>
    <submittedName>
        <fullName evidence="3">Transposase, IS111A IS1328 IS1533 transposase IS116 IS110 IS902</fullName>
    </submittedName>
</protein>
<evidence type="ECO:0000313" key="3">
    <source>
        <dbReference type="EMBL" id="KRM28060.1"/>
    </source>
</evidence>
<dbReference type="Pfam" id="PF01548">
    <property type="entry name" value="DEDD_Tnp_IS110"/>
    <property type="match status" value="1"/>
</dbReference>
<gene>
    <name evidence="3" type="ORF">FC91_GL002151</name>
</gene>
<comment type="caution">
    <text evidence="3">The sequence shown here is derived from an EMBL/GenBank/DDBJ whole genome shotgun (WGS) entry which is preliminary data.</text>
</comment>
<dbReference type="InterPro" id="IPR003346">
    <property type="entry name" value="Transposase_20"/>
</dbReference>
<feature type="domain" description="Transposase IS116/IS110/IS902 C-terminal" evidence="2">
    <location>
        <begin position="256"/>
        <end position="337"/>
    </location>
</feature>
<dbReference type="InterPro" id="IPR002525">
    <property type="entry name" value="Transp_IS110-like_N"/>
</dbReference>
<accession>A0A0R1XN32</accession>
<dbReference type="GO" id="GO:0003677">
    <property type="term" value="F:DNA binding"/>
    <property type="evidence" value="ECO:0007669"/>
    <property type="project" value="InterPro"/>
</dbReference>
<proteinExistence type="predicted"/>
<dbReference type="AlphaFoldDB" id="A0A0R1XN32"/>
<dbReference type="PATRIC" id="fig|1122147.4.peg.2224"/>
<dbReference type="Proteomes" id="UP000050949">
    <property type="component" value="Unassembled WGS sequence"/>
</dbReference>
<evidence type="ECO:0000259" key="2">
    <source>
        <dbReference type="Pfam" id="PF02371"/>
    </source>
</evidence>
<dbReference type="RefSeq" id="WP_027828684.1">
    <property type="nucleotide sequence ID" value="NZ_AUEH01000026.1"/>
</dbReference>
<dbReference type="InterPro" id="IPR047650">
    <property type="entry name" value="Transpos_IS110"/>
</dbReference>
<dbReference type="Pfam" id="PF02371">
    <property type="entry name" value="Transposase_20"/>
    <property type="match status" value="1"/>
</dbReference>
<evidence type="ECO:0000259" key="1">
    <source>
        <dbReference type="Pfam" id="PF01548"/>
    </source>
</evidence>
<dbReference type="GO" id="GO:0006313">
    <property type="term" value="P:DNA transposition"/>
    <property type="evidence" value="ECO:0007669"/>
    <property type="project" value="InterPro"/>
</dbReference>
<dbReference type="GO" id="GO:0004803">
    <property type="term" value="F:transposase activity"/>
    <property type="evidence" value="ECO:0007669"/>
    <property type="project" value="InterPro"/>
</dbReference>
<dbReference type="PANTHER" id="PTHR33055">
    <property type="entry name" value="TRANSPOSASE FOR INSERTION SEQUENCE ELEMENT IS1111A"/>
    <property type="match status" value="1"/>
</dbReference>
<evidence type="ECO:0000313" key="4">
    <source>
        <dbReference type="Proteomes" id="UP000050949"/>
    </source>
</evidence>
<reference evidence="3 4" key="1">
    <citation type="journal article" date="2015" name="Genome Announc.">
        <title>Expanding the biotechnology potential of lactobacilli through comparative genomics of 213 strains and associated genera.</title>
        <authorList>
            <person name="Sun Z."/>
            <person name="Harris H.M."/>
            <person name="McCann A."/>
            <person name="Guo C."/>
            <person name="Argimon S."/>
            <person name="Zhang W."/>
            <person name="Yang X."/>
            <person name="Jeffery I.B."/>
            <person name="Cooney J.C."/>
            <person name="Kagawa T.F."/>
            <person name="Liu W."/>
            <person name="Song Y."/>
            <person name="Salvetti E."/>
            <person name="Wrobel A."/>
            <person name="Rasinkangas P."/>
            <person name="Parkhill J."/>
            <person name="Rea M.C."/>
            <person name="O'Sullivan O."/>
            <person name="Ritari J."/>
            <person name="Douillard F.P."/>
            <person name="Paul Ross R."/>
            <person name="Yang R."/>
            <person name="Briner A.E."/>
            <person name="Felis G.E."/>
            <person name="de Vos W.M."/>
            <person name="Barrangou R."/>
            <person name="Klaenhammer T.R."/>
            <person name="Caufield P.W."/>
            <person name="Cui Y."/>
            <person name="Zhang H."/>
            <person name="O'Toole P.W."/>
        </authorList>
    </citation>
    <scope>NUCLEOTIDE SEQUENCE [LARGE SCALE GENOMIC DNA]</scope>
    <source>
        <strain evidence="3 4">DSM 16991</strain>
    </source>
</reference>
<sequence length="391" mass="43915">MEVIIERVAGIDVHQKSITVSTLIGAADKKPKRKLNTFETTTDALKACGRWLEHQEADVVIMESTGQYWRPVWKILETFGFKMILCDPRMIKTMPGRKTDRLDAEWIAELGRCGLVSPSYVPTAEITELRETTRTRKAMGHDVTAYRNRVHNILQRSNIKLTSFVSDIFHGSGLKLVNMLINGEKIDLDSVAANMHGGMKHCPEQILRAMDGELTANDRKLIGINMNHLAYLDQALAKLDELIEEQRKPLWDLYLRLQTIPGISERIATTIIAEVGADVTAFENGHALASWVGLAPGNYQSGGYTRNARITHGNKYLKTAMITAALGAKARKEGGLKDFFYRLSSRMGKMKAIVALAHKMIRIVYVMIREGSTYEEYKDQNRQIQPVIVSG</sequence>
<dbReference type="OrthoDB" id="9815354at2"/>